<organism evidence="1 2">
    <name type="scientific">Candidatus Methanogaster sp</name>
    <dbReference type="NCBI Taxonomy" id="3386292"/>
    <lineage>
        <taxon>Archaea</taxon>
        <taxon>Methanobacteriati</taxon>
        <taxon>Methanobacteriota</taxon>
        <taxon>Stenosarchaea group</taxon>
        <taxon>Methanomicrobia</taxon>
        <taxon>Methanosarcinales</taxon>
        <taxon>ANME-2 cluster</taxon>
        <taxon>Candidatus Methanogasteraceae</taxon>
        <taxon>Candidatus Methanogaster</taxon>
    </lineage>
</organism>
<reference evidence="1" key="1">
    <citation type="submission" date="2018-01" db="EMBL/GenBank/DDBJ databases">
        <authorList>
            <person name="Krukenberg V."/>
        </authorList>
    </citation>
    <scope>NUCLEOTIDE SEQUENCE</scope>
    <source>
        <strain evidence="1">E20ANME2</strain>
    </source>
</reference>
<evidence type="ECO:0000313" key="1">
    <source>
        <dbReference type="EMBL" id="PXF58196.1"/>
    </source>
</evidence>
<evidence type="ECO:0000313" key="2">
    <source>
        <dbReference type="Proteomes" id="UP000248329"/>
    </source>
</evidence>
<dbReference type="EMBL" id="PQXF01000040">
    <property type="protein sequence ID" value="PXF58196.1"/>
    <property type="molecule type" value="Genomic_DNA"/>
</dbReference>
<gene>
    <name evidence="1" type="ORF">C4B59_13695</name>
</gene>
<protein>
    <submittedName>
        <fullName evidence="1">Uncharacterized protein</fullName>
    </submittedName>
</protein>
<comment type="caution">
    <text evidence="1">The sequence shown here is derived from an EMBL/GenBank/DDBJ whole genome shotgun (WGS) entry which is preliminary data.</text>
</comment>
<proteinExistence type="predicted"/>
<accession>A0AC61KZV0</accession>
<name>A0AC61KZV0_9EURY</name>
<dbReference type="Proteomes" id="UP000248329">
    <property type="component" value="Unassembled WGS sequence"/>
</dbReference>
<sequence>MCLQYRDRAASAICEMPGVRCGDRAQRTVTVPTITLLTRDSPVPLMKAINILLITIIGISLLMAGCVDNELTSEQIKQQILAHQDGVQSFTCNMVMSSNNETMVMNYMYKQPNMIRMVYTEPSEVAGQVMVSNGTYIWMYNPTENIVRTANIPESEQTNRSRDALFLKDLVDTCTIVPNGVGTVSGRQCHRITATPEDAAMPMTVDVWLDKWNWMPLKIETYQNGELMMSMEYQDVEFNVDIPNSTFEFEIPEGATVESTDKAGAPETMTLEEAQAEVLFDITEPAYLPQGYEMESVMVTPVSASEDGVVLIYTNATDEDMLSAQLTMVQLVESAYNESAEPMASLEGDNETITVGDEYNCTMTTMETPFGKTIVLQWNDGTRDYMLAGLLDREEMINITNSI</sequence>